<dbReference type="HOGENOM" id="CLU_2758239_0_0_1"/>
<accession>E4ZTT4</accession>
<proteinExistence type="predicted"/>
<gene>
    <name evidence="1" type="ORF">LEMA_uP116470.1</name>
</gene>
<dbReference type="AlphaFoldDB" id="E4ZTT4"/>
<dbReference type="InParanoid" id="E4ZTT4"/>
<dbReference type="Proteomes" id="UP000002668">
    <property type="component" value="Genome"/>
</dbReference>
<protein>
    <submittedName>
        <fullName evidence="1">Predicted protein</fullName>
    </submittedName>
</protein>
<reference evidence="2" key="1">
    <citation type="journal article" date="2011" name="Nat. Commun.">
        <title>Effector diversification within compartments of the Leptosphaeria maculans genome affected by Repeat-Induced Point mutations.</title>
        <authorList>
            <person name="Rouxel T."/>
            <person name="Grandaubert J."/>
            <person name="Hane J.K."/>
            <person name="Hoede C."/>
            <person name="van de Wouw A.P."/>
            <person name="Couloux A."/>
            <person name="Dominguez V."/>
            <person name="Anthouard V."/>
            <person name="Bally P."/>
            <person name="Bourras S."/>
            <person name="Cozijnsen A.J."/>
            <person name="Ciuffetti L.M."/>
            <person name="Degrave A."/>
            <person name="Dilmaghani A."/>
            <person name="Duret L."/>
            <person name="Fudal I."/>
            <person name="Goodwin S.B."/>
            <person name="Gout L."/>
            <person name="Glaser N."/>
            <person name="Linglin J."/>
            <person name="Kema G.H.J."/>
            <person name="Lapalu N."/>
            <person name="Lawrence C.B."/>
            <person name="May K."/>
            <person name="Meyer M."/>
            <person name="Ollivier B."/>
            <person name="Poulain J."/>
            <person name="Schoch C.L."/>
            <person name="Simon A."/>
            <person name="Spatafora J.W."/>
            <person name="Stachowiak A."/>
            <person name="Turgeon B.G."/>
            <person name="Tyler B.M."/>
            <person name="Vincent D."/>
            <person name="Weissenbach J."/>
            <person name="Amselem J."/>
            <person name="Quesneville H."/>
            <person name="Oliver R.P."/>
            <person name="Wincker P."/>
            <person name="Balesdent M.-H."/>
            <person name="Howlett B.J."/>
        </authorList>
    </citation>
    <scope>NUCLEOTIDE SEQUENCE [LARGE SCALE GENOMIC DNA]</scope>
    <source>
        <strain evidence="2">JN3 / isolate v23.1.3 / race Av1-4-5-6-7-8</strain>
    </source>
</reference>
<dbReference type="VEuPathDB" id="FungiDB:LEMA_uP116470.1"/>
<organism evidence="2">
    <name type="scientific">Leptosphaeria maculans (strain JN3 / isolate v23.1.3 / race Av1-4-5-6-7-8)</name>
    <name type="common">Blackleg fungus</name>
    <name type="synonym">Phoma lingam</name>
    <dbReference type="NCBI Taxonomy" id="985895"/>
    <lineage>
        <taxon>Eukaryota</taxon>
        <taxon>Fungi</taxon>
        <taxon>Dikarya</taxon>
        <taxon>Ascomycota</taxon>
        <taxon>Pezizomycotina</taxon>
        <taxon>Dothideomycetes</taxon>
        <taxon>Pleosporomycetidae</taxon>
        <taxon>Pleosporales</taxon>
        <taxon>Pleosporineae</taxon>
        <taxon>Leptosphaeriaceae</taxon>
        <taxon>Plenodomus</taxon>
        <taxon>Plenodomus lingam/Leptosphaeria maculans species complex</taxon>
    </lineage>
</organism>
<keyword evidence="2" id="KW-1185">Reference proteome</keyword>
<dbReference type="OrthoDB" id="3791947at2759"/>
<name>E4ZTT4_LEPMJ</name>
<evidence type="ECO:0000313" key="1">
    <source>
        <dbReference type="EMBL" id="CBX94644.1"/>
    </source>
</evidence>
<sequence length="70" mass="7676">MPNRIPPFQVSDFLAHNTLPIPLSSIPSTSFAEPNCPICKVRYADPPSDYVHPDIGDGQPEVVQRAEQCA</sequence>
<evidence type="ECO:0000313" key="2">
    <source>
        <dbReference type="Proteomes" id="UP000002668"/>
    </source>
</evidence>
<dbReference type="EMBL" id="FP929125">
    <property type="protein sequence ID" value="CBX94644.1"/>
    <property type="molecule type" value="Genomic_DNA"/>
</dbReference>